<comment type="caution">
    <text evidence="2">The sequence shown here is derived from an EMBL/GenBank/DDBJ whole genome shotgun (WGS) entry which is preliminary data.</text>
</comment>
<feature type="transmembrane region" description="Helical" evidence="1">
    <location>
        <begin position="76"/>
        <end position="102"/>
    </location>
</feature>
<proteinExistence type="predicted"/>
<name>A0A2P5BVR9_TREOI</name>
<feature type="transmembrane region" description="Helical" evidence="1">
    <location>
        <begin position="50"/>
        <end position="69"/>
    </location>
</feature>
<sequence>MASFLLRMNASDFSLMFTATSKRGLTCLCLTGRFGNFTSSASTTGLKFSLLLLLLTLTLFPFIFLTLSSSSKLDTVLLLLLSLLLLTNIFFSSLCSCIWAGARVQEPKSSVRL</sequence>
<keyword evidence="3" id="KW-1185">Reference proteome</keyword>
<evidence type="ECO:0000313" key="3">
    <source>
        <dbReference type="Proteomes" id="UP000237000"/>
    </source>
</evidence>
<dbReference type="EMBL" id="JXTC01000452">
    <property type="protein sequence ID" value="PON52876.1"/>
    <property type="molecule type" value="Genomic_DNA"/>
</dbReference>
<protein>
    <recommendedName>
        <fullName evidence="4">Transmembrane protein</fullName>
    </recommendedName>
</protein>
<organism evidence="2 3">
    <name type="scientific">Trema orientale</name>
    <name type="common">Charcoal tree</name>
    <name type="synonym">Celtis orientalis</name>
    <dbReference type="NCBI Taxonomy" id="63057"/>
    <lineage>
        <taxon>Eukaryota</taxon>
        <taxon>Viridiplantae</taxon>
        <taxon>Streptophyta</taxon>
        <taxon>Embryophyta</taxon>
        <taxon>Tracheophyta</taxon>
        <taxon>Spermatophyta</taxon>
        <taxon>Magnoliopsida</taxon>
        <taxon>eudicotyledons</taxon>
        <taxon>Gunneridae</taxon>
        <taxon>Pentapetalae</taxon>
        <taxon>rosids</taxon>
        <taxon>fabids</taxon>
        <taxon>Rosales</taxon>
        <taxon>Cannabaceae</taxon>
        <taxon>Trema</taxon>
    </lineage>
</organism>
<gene>
    <name evidence="2" type="ORF">TorRG33x02_307210</name>
</gene>
<dbReference type="InParanoid" id="A0A2P5BVR9"/>
<dbReference type="AlphaFoldDB" id="A0A2P5BVR9"/>
<keyword evidence="1" id="KW-0472">Membrane</keyword>
<dbReference type="OrthoDB" id="10481887at2759"/>
<accession>A0A2P5BVR9</accession>
<dbReference type="Proteomes" id="UP000237000">
    <property type="component" value="Unassembled WGS sequence"/>
</dbReference>
<evidence type="ECO:0008006" key="4">
    <source>
        <dbReference type="Google" id="ProtNLM"/>
    </source>
</evidence>
<evidence type="ECO:0000313" key="2">
    <source>
        <dbReference type="EMBL" id="PON52876.1"/>
    </source>
</evidence>
<keyword evidence="1" id="KW-0812">Transmembrane</keyword>
<reference evidence="3" key="1">
    <citation type="submission" date="2016-06" db="EMBL/GenBank/DDBJ databases">
        <title>Parallel loss of symbiosis genes in relatives of nitrogen-fixing non-legume Parasponia.</title>
        <authorList>
            <person name="Van Velzen R."/>
            <person name="Holmer R."/>
            <person name="Bu F."/>
            <person name="Rutten L."/>
            <person name="Van Zeijl A."/>
            <person name="Liu W."/>
            <person name="Santuari L."/>
            <person name="Cao Q."/>
            <person name="Sharma T."/>
            <person name="Shen D."/>
            <person name="Roswanjaya Y."/>
            <person name="Wardhani T."/>
            <person name="Kalhor M.S."/>
            <person name="Jansen J."/>
            <person name="Van den Hoogen J."/>
            <person name="Gungor B."/>
            <person name="Hartog M."/>
            <person name="Hontelez J."/>
            <person name="Verver J."/>
            <person name="Yang W.-C."/>
            <person name="Schijlen E."/>
            <person name="Repin R."/>
            <person name="Schilthuizen M."/>
            <person name="Schranz E."/>
            <person name="Heidstra R."/>
            <person name="Miyata K."/>
            <person name="Fedorova E."/>
            <person name="Kohlen W."/>
            <person name="Bisseling T."/>
            <person name="Smit S."/>
            <person name="Geurts R."/>
        </authorList>
    </citation>
    <scope>NUCLEOTIDE SEQUENCE [LARGE SCALE GENOMIC DNA]</scope>
    <source>
        <strain evidence="3">cv. RG33-2</strain>
    </source>
</reference>
<keyword evidence="1" id="KW-1133">Transmembrane helix</keyword>
<evidence type="ECO:0000256" key="1">
    <source>
        <dbReference type="SAM" id="Phobius"/>
    </source>
</evidence>